<name>A0A4R5KYV9_9MICC</name>
<evidence type="ECO:0000313" key="2">
    <source>
        <dbReference type="Proteomes" id="UP000295511"/>
    </source>
</evidence>
<keyword evidence="2" id="KW-1185">Reference proteome</keyword>
<dbReference type="AlphaFoldDB" id="A0A4R5KYV9"/>
<dbReference type="Pfam" id="PF12900">
    <property type="entry name" value="Pyridox_ox_2"/>
    <property type="match status" value="1"/>
</dbReference>
<accession>A0A4R5KYV9</accession>
<proteinExistence type="predicted"/>
<gene>
    <name evidence="1" type="ORF">E1809_03240</name>
</gene>
<dbReference type="OrthoDB" id="7062584at2"/>
<dbReference type="Proteomes" id="UP000295511">
    <property type="component" value="Unassembled WGS sequence"/>
</dbReference>
<comment type="caution">
    <text evidence="1">The sequence shown here is derived from an EMBL/GenBank/DDBJ whole genome shotgun (WGS) entry which is preliminary data.</text>
</comment>
<dbReference type="InterPro" id="IPR024747">
    <property type="entry name" value="Pyridox_Oxase-rel"/>
</dbReference>
<evidence type="ECO:0000313" key="1">
    <source>
        <dbReference type="EMBL" id="TDG01057.1"/>
    </source>
</evidence>
<dbReference type="RefSeq" id="WP_133202797.1">
    <property type="nucleotide sequence ID" value="NZ_SMRU01000003.1"/>
</dbReference>
<dbReference type="EMBL" id="SMRU01000003">
    <property type="protein sequence ID" value="TDG01057.1"/>
    <property type="molecule type" value="Genomic_DNA"/>
</dbReference>
<dbReference type="SUPFAM" id="SSF50475">
    <property type="entry name" value="FMN-binding split barrel"/>
    <property type="match status" value="1"/>
</dbReference>
<sequence>MDNDEAQRPDAGQQATEVLDSQECWSLLRSVSVGRLAVWLGDHPDIFPINYAVDQGTVVFRTGSGTKLEAALSDFPVAMEVDGVDANTGVAWSVVLRGKAAPVTRIDDVVKSFSLPLFPWEAGRKDHFVRIPADSISGRRFTVTEPLAWWTPYSGVKPSAME</sequence>
<organism evidence="1 2">
    <name type="scientific">Arthrobacter terricola</name>
    <dbReference type="NCBI Taxonomy" id="2547396"/>
    <lineage>
        <taxon>Bacteria</taxon>
        <taxon>Bacillati</taxon>
        <taxon>Actinomycetota</taxon>
        <taxon>Actinomycetes</taxon>
        <taxon>Micrococcales</taxon>
        <taxon>Micrococcaceae</taxon>
        <taxon>Arthrobacter</taxon>
    </lineage>
</organism>
<protein>
    <submittedName>
        <fullName evidence="1">Pyridoxamine 5'-phosphate oxidase family protein</fullName>
    </submittedName>
</protein>
<dbReference type="Gene3D" id="2.30.110.10">
    <property type="entry name" value="Electron Transport, Fmn-binding Protein, Chain A"/>
    <property type="match status" value="1"/>
</dbReference>
<reference evidence="1 2" key="1">
    <citation type="submission" date="2019-03" db="EMBL/GenBank/DDBJ databases">
        <title>Whole genome sequence of Arthrobacter sp JH1-1.</title>
        <authorList>
            <person name="Trinh H.N."/>
        </authorList>
    </citation>
    <scope>NUCLEOTIDE SEQUENCE [LARGE SCALE GENOMIC DNA]</scope>
    <source>
        <strain evidence="1 2">JH1-1</strain>
    </source>
</reference>
<dbReference type="InterPro" id="IPR012349">
    <property type="entry name" value="Split_barrel_FMN-bd"/>
</dbReference>